<evidence type="ECO:0000313" key="1">
    <source>
        <dbReference type="EMBL" id="KPJ02686.1"/>
    </source>
</evidence>
<keyword evidence="2" id="KW-1185">Reference proteome</keyword>
<reference evidence="1 2" key="1">
    <citation type="journal article" date="2015" name="Nat. Commun.">
        <title>Outbred genome sequencing and CRISPR/Cas9 gene editing in butterflies.</title>
        <authorList>
            <person name="Li X."/>
            <person name="Fan D."/>
            <person name="Zhang W."/>
            <person name="Liu G."/>
            <person name="Zhang L."/>
            <person name="Zhao L."/>
            <person name="Fang X."/>
            <person name="Chen L."/>
            <person name="Dong Y."/>
            <person name="Chen Y."/>
            <person name="Ding Y."/>
            <person name="Zhao R."/>
            <person name="Feng M."/>
            <person name="Zhu Y."/>
            <person name="Feng Y."/>
            <person name="Jiang X."/>
            <person name="Zhu D."/>
            <person name="Xiang H."/>
            <person name="Feng X."/>
            <person name="Li S."/>
            <person name="Wang J."/>
            <person name="Zhang G."/>
            <person name="Kronforst M.R."/>
            <person name="Wang W."/>
        </authorList>
    </citation>
    <scope>NUCLEOTIDE SEQUENCE [LARGE SCALE GENOMIC DNA]</scope>
    <source>
        <strain evidence="1">Ya'a_city_454_Px</strain>
        <tissue evidence="1">Whole body</tissue>
    </source>
</reference>
<dbReference type="AlphaFoldDB" id="A0A194QGW5"/>
<evidence type="ECO:0000313" key="2">
    <source>
        <dbReference type="Proteomes" id="UP000053268"/>
    </source>
</evidence>
<protein>
    <submittedName>
        <fullName evidence="1">Uncharacterized protein</fullName>
    </submittedName>
</protein>
<accession>A0A194QGW5</accession>
<organism evidence="1 2">
    <name type="scientific">Papilio xuthus</name>
    <name type="common">Asian swallowtail butterfly</name>
    <dbReference type="NCBI Taxonomy" id="66420"/>
    <lineage>
        <taxon>Eukaryota</taxon>
        <taxon>Metazoa</taxon>
        <taxon>Ecdysozoa</taxon>
        <taxon>Arthropoda</taxon>
        <taxon>Hexapoda</taxon>
        <taxon>Insecta</taxon>
        <taxon>Pterygota</taxon>
        <taxon>Neoptera</taxon>
        <taxon>Endopterygota</taxon>
        <taxon>Lepidoptera</taxon>
        <taxon>Glossata</taxon>
        <taxon>Ditrysia</taxon>
        <taxon>Papilionoidea</taxon>
        <taxon>Papilionidae</taxon>
        <taxon>Papilioninae</taxon>
        <taxon>Papilio</taxon>
    </lineage>
</organism>
<proteinExistence type="predicted"/>
<dbReference type="EMBL" id="KQ459232">
    <property type="protein sequence ID" value="KPJ02686.1"/>
    <property type="molecule type" value="Genomic_DNA"/>
</dbReference>
<feature type="non-terminal residue" evidence="1">
    <location>
        <position position="1"/>
    </location>
</feature>
<sequence>DFLDEERGTFFGLTHEVPISVTTLELIEQLHAAVWSHAHGDRRVRRYFESYGTPFVGQGRRKLS</sequence>
<name>A0A194QGW5_PAPXU</name>
<dbReference type="Proteomes" id="UP000053268">
    <property type="component" value="Unassembled WGS sequence"/>
</dbReference>
<gene>
    <name evidence="1" type="ORF">RR46_09889</name>
</gene>